<dbReference type="EMBL" id="CP026378">
    <property type="protein sequence ID" value="AUY27174.1"/>
    <property type="molecule type" value="Genomic_DNA"/>
</dbReference>
<evidence type="ECO:0000313" key="1">
    <source>
        <dbReference type="EMBL" id="AUY27174.1"/>
    </source>
</evidence>
<dbReference type="Pfam" id="PF13989">
    <property type="entry name" value="YejG"/>
    <property type="match status" value="1"/>
</dbReference>
<protein>
    <recommendedName>
        <fullName evidence="3">YejG-like protein</fullName>
    </recommendedName>
</protein>
<dbReference type="RefSeq" id="WP_038629937.1">
    <property type="nucleotide sequence ID" value="NZ_CAXONQ010000035.1"/>
</dbReference>
<dbReference type="Proteomes" id="UP000237673">
    <property type="component" value="Chromosome"/>
</dbReference>
<evidence type="ECO:0008006" key="3">
    <source>
        <dbReference type="Google" id="ProtNLM"/>
    </source>
</evidence>
<name>A0ABN5HET1_9GAMM</name>
<sequence length="113" mass="12426">MNTLQLSVVHRLPESYRWVAGLTGGVVEPHALNTLAAEDDLIGLRLLSHDGASAWDIMQKMRAMLADIQVDCAVIEWQGEPCLFVQRSDESAATVRLKNQGVAIAETFTAHVR</sequence>
<reference evidence="1 2" key="1">
    <citation type="submission" date="2018-01" db="EMBL/GenBank/DDBJ databases">
        <title>Complete and assembled Genome of Pantoea calida DSM22759T.</title>
        <authorList>
            <person name="Stevens M.J.A."/>
            <person name="Zurfluh K."/>
            <person name="Stephan R."/>
        </authorList>
    </citation>
    <scope>NUCLEOTIDE SEQUENCE [LARGE SCALE GENOMIC DNA]</scope>
    <source>
        <strain evidence="1 2">DSM 22759</strain>
    </source>
</reference>
<organism evidence="1 2">
    <name type="scientific">Mixta calida</name>
    <dbReference type="NCBI Taxonomy" id="665913"/>
    <lineage>
        <taxon>Bacteria</taxon>
        <taxon>Pseudomonadati</taxon>
        <taxon>Pseudomonadota</taxon>
        <taxon>Gammaproteobacteria</taxon>
        <taxon>Enterobacterales</taxon>
        <taxon>Erwiniaceae</taxon>
        <taxon>Mixta</taxon>
    </lineage>
</organism>
<proteinExistence type="predicted"/>
<dbReference type="NCBIfam" id="NF008811">
    <property type="entry name" value="PRK11835.1"/>
    <property type="match status" value="1"/>
</dbReference>
<accession>A0ABN5HET1</accession>
<evidence type="ECO:0000313" key="2">
    <source>
        <dbReference type="Proteomes" id="UP000237673"/>
    </source>
</evidence>
<keyword evidence="2" id="KW-1185">Reference proteome</keyword>
<dbReference type="GeneID" id="84633205"/>
<gene>
    <name evidence="1" type="ORF">C2E16_14160</name>
</gene>
<dbReference type="InterPro" id="IPR020489">
    <property type="entry name" value="Uncharacterised_YejG"/>
</dbReference>